<feature type="region of interest" description="Disordered" evidence="1">
    <location>
        <begin position="21"/>
        <end position="40"/>
    </location>
</feature>
<dbReference type="Proteomes" id="UP000485880">
    <property type="component" value="Unassembled WGS sequence"/>
</dbReference>
<organism evidence="2 3">
    <name type="scientific">Methylocella tundrae</name>
    <dbReference type="NCBI Taxonomy" id="227605"/>
    <lineage>
        <taxon>Bacteria</taxon>
        <taxon>Pseudomonadati</taxon>
        <taxon>Pseudomonadota</taxon>
        <taxon>Alphaproteobacteria</taxon>
        <taxon>Hyphomicrobiales</taxon>
        <taxon>Beijerinckiaceae</taxon>
        <taxon>Methylocella</taxon>
    </lineage>
</organism>
<evidence type="ECO:0000256" key="1">
    <source>
        <dbReference type="SAM" id="MobiDB-lite"/>
    </source>
</evidence>
<evidence type="ECO:0000313" key="3">
    <source>
        <dbReference type="Proteomes" id="UP000485880"/>
    </source>
</evidence>
<reference evidence="2 3" key="1">
    <citation type="submission" date="2019-05" db="EMBL/GenBank/DDBJ databases">
        <authorList>
            <person name="Farhan Ul Haque M."/>
        </authorList>
    </citation>
    <scope>NUCLEOTIDE SEQUENCE [LARGE SCALE GENOMIC DNA]</scope>
    <source>
        <strain evidence="2">2</strain>
    </source>
</reference>
<name>A0A8B6MCM6_METTU</name>
<protein>
    <submittedName>
        <fullName evidence="2">Uncharacterized protein</fullName>
    </submittedName>
</protein>
<feature type="region of interest" description="Disordered" evidence="1">
    <location>
        <begin position="53"/>
        <end position="79"/>
    </location>
</feature>
<comment type="caution">
    <text evidence="2">The sequence shown here is derived from an EMBL/GenBank/DDBJ whole genome shotgun (WGS) entry which is preliminary data.</text>
</comment>
<proteinExistence type="predicted"/>
<gene>
    <name evidence="2" type="ORF">MPC4_60128</name>
</gene>
<sequence length="79" mass="8559">MQNGLSGSGFLHEFEKSFLAPAAPGRSSKGGGAAPPLHLRRLSLDARASLRERRPLRFCSTPADPVDKRDGAQSSERRQ</sequence>
<accession>A0A8B6MCM6</accession>
<evidence type="ECO:0000313" key="2">
    <source>
        <dbReference type="EMBL" id="VTZ52039.1"/>
    </source>
</evidence>
<dbReference type="EMBL" id="CABFMQ020000120">
    <property type="protein sequence ID" value="VTZ52039.1"/>
    <property type="molecule type" value="Genomic_DNA"/>
</dbReference>
<dbReference type="AlphaFoldDB" id="A0A8B6MCM6"/>
<keyword evidence="3" id="KW-1185">Reference proteome</keyword>
<feature type="compositionally biased region" description="Basic and acidic residues" evidence="1">
    <location>
        <begin position="65"/>
        <end position="79"/>
    </location>
</feature>